<reference evidence="1 2" key="1">
    <citation type="journal article" date="2022" name="Front. Cell. Infect. Microbiol.">
        <title>The Genomes of Two Strains of Taenia crassiceps the Animal Model for the Study of Human Cysticercosis.</title>
        <authorList>
            <person name="Bobes R.J."/>
            <person name="Estrada K."/>
            <person name="Rios-Valencia D.G."/>
            <person name="Calderon-Gallegos A."/>
            <person name="de la Torre P."/>
            <person name="Carrero J.C."/>
            <person name="Sanchez-Flores A."/>
            <person name="Laclette J.P."/>
        </authorList>
    </citation>
    <scope>NUCLEOTIDE SEQUENCE [LARGE SCALE GENOMIC DNA]</scope>
    <source>
        <strain evidence="1">WFUcys</strain>
    </source>
</reference>
<accession>A0ABR4QHQ3</accession>
<protein>
    <submittedName>
        <fullName evidence="1">Uncharacterized protein</fullName>
    </submittedName>
</protein>
<evidence type="ECO:0000313" key="2">
    <source>
        <dbReference type="Proteomes" id="UP001651158"/>
    </source>
</evidence>
<gene>
    <name evidence="1" type="ORF">TcWFU_004442</name>
</gene>
<evidence type="ECO:0000313" key="1">
    <source>
        <dbReference type="EMBL" id="KAL5108848.1"/>
    </source>
</evidence>
<sequence>MGGRGSKSDSECDCCSECAALHENHPTWVQKPRTRRLHPNANAHQLDGCRGDSFFNGPENLRINLEEELSFPSPQKNEYDLLIEKNTGIEANFSSLDATVDLPSLKASSPMGTPKQSSKLLIEKTKTRVEKPKFRWNPKTLSKRNVFFQGATPCGDEDPHKFHTPRQTPWPNYLRQGVPLERTSSKPRITSSALAMDFTSPYFEDTYRGPLPHECGRCITEQDVMSLFEFESLERECDVACMERLPPVPKARKTRMIHHTPAEIAAPESIA</sequence>
<dbReference type="EMBL" id="JAKROA010000003">
    <property type="protein sequence ID" value="KAL5108848.1"/>
    <property type="molecule type" value="Genomic_DNA"/>
</dbReference>
<organism evidence="1 2">
    <name type="scientific">Taenia crassiceps</name>
    <dbReference type="NCBI Taxonomy" id="6207"/>
    <lineage>
        <taxon>Eukaryota</taxon>
        <taxon>Metazoa</taxon>
        <taxon>Spiralia</taxon>
        <taxon>Lophotrochozoa</taxon>
        <taxon>Platyhelminthes</taxon>
        <taxon>Cestoda</taxon>
        <taxon>Eucestoda</taxon>
        <taxon>Cyclophyllidea</taxon>
        <taxon>Taeniidae</taxon>
        <taxon>Taenia</taxon>
    </lineage>
</organism>
<name>A0ABR4QHQ3_9CEST</name>
<proteinExistence type="predicted"/>
<comment type="caution">
    <text evidence="1">The sequence shown here is derived from an EMBL/GenBank/DDBJ whole genome shotgun (WGS) entry which is preliminary data.</text>
</comment>
<keyword evidence="2" id="KW-1185">Reference proteome</keyword>
<dbReference type="Proteomes" id="UP001651158">
    <property type="component" value="Unassembled WGS sequence"/>
</dbReference>